<dbReference type="PANTHER" id="PTHR11941:SF54">
    <property type="entry name" value="ENOYL-COA HYDRATASE, MITOCHONDRIAL"/>
    <property type="match status" value="1"/>
</dbReference>
<dbReference type="GO" id="GO:0006635">
    <property type="term" value="P:fatty acid beta-oxidation"/>
    <property type="evidence" value="ECO:0007669"/>
    <property type="project" value="TreeGrafter"/>
</dbReference>
<dbReference type="EMBL" id="LFIV01000051">
    <property type="protein sequence ID" value="KZL72880.1"/>
    <property type="molecule type" value="Genomic_DNA"/>
</dbReference>
<dbReference type="Proteomes" id="UP000076552">
    <property type="component" value="Unassembled WGS sequence"/>
</dbReference>
<accession>A0A166U3D5</accession>
<feature type="chain" id="PRO_5007880366" evidence="1">
    <location>
        <begin position="23"/>
        <end position="298"/>
    </location>
</feature>
<dbReference type="Pfam" id="PF00378">
    <property type="entry name" value="ECH_1"/>
    <property type="match status" value="1"/>
</dbReference>
<evidence type="ECO:0000313" key="2">
    <source>
        <dbReference type="EMBL" id="KZL72880.1"/>
    </source>
</evidence>
<dbReference type="STRING" id="708197.A0A166U3D5"/>
<keyword evidence="3" id="KW-1185">Reference proteome</keyword>
<dbReference type="GO" id="GO:0003824">
    <property type="term" value="F:catalytic activity"/>
    <property type="evidence" value="ECO:0007669"/>
    <property type="project" value="UniProtKB-ARBA"/>
</dbReference>
<dbReference type="AlphaFoldDB" id="A0A166U3D5"/>
<organism evidence="2 3">
    <name type="scientific">Colletotrichum tofieldiae</name>
    <dbReference type="NCBI Taxonomy" id="708197"/>
    <lineage>
        <taxon>Eukaryota</taxon>
        <taxon>Fungi</taxon>
        <taxon>Dikarya</taxon>
        <taxon>Ascomycota</taxon>
        <taxon>Pezizomycotina</taxon>
        <taxon>Sordariomycetes</taxon>
        <taxon>Hypocreomycetidae</taxon>
        <taxon>Glomerellales</taxon>
        <taxon>Glomerellaceae</taxon>
        <taxon>Colletotrichum</taxon>
        <taxon>Colletotrichum spaethianum species complex</taxon>
    </lineage>
</organism>
<proteinExistence type="predicted"/>
<dbReference type="InterPro" id="IPR001753">
    <property type="entry name" value="Enoyl-CoA_hydra/iso"/>
</dbReference>
<feature type="signal peptide" evidence="1">
    <location>
        <begin position="1"/>
        <end position="22"/>
    </location>
</feature>
<dbReference type="PANTHER" id="PTHR11941">
    <property type="entry name" value="ENOYL-COA HYDRATASE-RELATED"/>
    <property type="match status" value="1"/>
</dbReference>
<evidence type="ECO:0000313" key="3">
    <source>
        <dbReference type="Proteomes" id="UP000076552"/>
    </source>
</evidence>
<gene>
    <name evidence="2" type="ORF">CT0861_12913</name>
</gene>
<dbReference type="SUPFAM" id="SSF52096">
    <property type="entry name" value="ClpP/crotonase"/>
    <property type="match status" value="1"/>
</dbReference>
<sequence length="298" mass="32458">MSPLSFWVSALVGSLFLPTTFALNHPQYSGLKVAQNGSILEVTFHNPNSAINLWGQDFQNDMTDLVQRLQADNETKAVVFRSDVPRFFCAHVDLLIPDIQTIGDRFSALMWNVSNLPQVTIGAVEGRARGAGNEFLMALDMRFATKKESLFAQIETATGLTPGGAGGQMLAQTIGRGLAMEYVLSGKDINAEDAERVGWINKAFDNAADMYAHINELTTRFGFFPRGALVAAKNGINSFSRPPQENYLNDAAAFASRLVDPLVPQLMGRALALTNNLTLGEVELNLGRDLVLLYTSGN</sequence>
<reference evidence="2 3" key="1">
    <citation type="submission" date="2015-06" db="EMBL/GenBank/DDBJ databases">
        <title>Survival trade-offs in plant roots during colonization by closely related pathogenic and mutualistic fungi.</title>
        <authorList>
            <person name="Hacquard S."/>
            <person name="Kracher B."/>
            <person name="Hiruma K."/>
            <person name="Weinman A."/>
            <person name="Muench P."/>
            <person name="Garrido Oter R."/>
            <person name="Ver Loren van Themaat E."/>
            <person name="Dallerey J.-F."/>
            <person name="Damm U."/>
            <person name="Henrissat B."/>
            <person name="Lespinet O."/>
            <person name="Thon M."/>
            <person name="Kemen E."/>
            <person name="McHardy A.C."/>
            <person name="Schulze-Lefert P."/>
            <person name="O'Connell R.J."/>
        </authorList>
    </citation>
    <scope>NUCLEOTIDE SEQUENCE [LARGE SCALE GENOMIC DNA]</scope>
    <source>
        <strain evidence="2 3">0861</strain>
    </source>
</reference>
<comment type="caution">
    <text evidence="2">The sequence shown here is derived from an EMBL/GenBank/DDBJ whole genome shotgun (WGS) entry which is preliminary data.</text>
</comment>
<keyword evidence="1" id="KW-0732">Signal</keyword>
<dbReference type="CDD" id="cd06558">
    <property type="entry name" value="crotonase-like"/>
    <property type="match status" value="1"/>
</dbReference>
<dbReference type="Gene3D" id="3.90.226.10">
    <property type="entry name" value="2-enoyl-CoA Hydratase, Chain A, domain 1"/>
    <property type="match status" value="1"/>
</dbReference>
<evidence type="ECO:0000256" key="1">
    <source>
        <dbReference type="SAM" id="SignalP"/>
    </source>
</evidence>
<name>A0A166U3D5_9PEZI</name>
<protein>
    <submittedName>
        <fullName evidence="2">Enoyl-CoA hydratase</fullName>
    </submittedName>
</protein>
<dbReference type="InterPro" id="IPR029045">
    <property type="entry name" value="ClpP/crotonase-like_dom_sf"/>
</dbReference>